<dbReference type="RefSeq" id="WP_110888281.1">
    <property type="nucleotide sequence ID" value="NZ_QJSX01000017.1"/>
</dbReference>
<sequence length="59" mass="6784">MNSLVDAFTRRYLALLSDTLTPEEVEQLLIHVFLLSSDDPIIACARTLTEQRPQTRQRP</sequence>
<dbReference type="Proteomes" id="UP000248326">
    <property type="component" value="Unassembled WGS sequence"/>
</dbReference>
<evidence type="ECO:0000313" key="1">
    <source>
        <dbReference type="EMBL" id="PYE50514.1"/>
    </source>
</evidence>
<dbReference type="AlphaFoldDB" id="A0A318S1Z9"/>
<proteinExistence type="predicted"/>
<reference evidence="1 2" key="1">
    <citation type="submission" date="2018-06" db="EMBL/GenBank/DDBJ databases">
        <title>Genomic Encyclopedia of Type Strains, Phase IV (KMG-IV): sequencing the most valuable type-strain genomes for metagenomic binning, comparative biology and taxonomic classification.</title>
        <authorList>
            <person name="Goeker M."/>
        </authorList>
    </citation>
    <scope>NUCLEOTIDE SEQUENCE [LARGE SCALE GENOMIC DNA]</scope>
    <source>
        <strain evidence="1 2">DSM 18048</strain>
    </source>
</reference>
<accession>A0A318S1Z9</accession>
<comment type="caution">
    <text evidence="1">The sequence shown here is derived from an EMBL/GenBank/DDBJ whole genome shotgun (WGS) entry which is preliminary data.</text>
</comment>
<gene>
    <name evidence="1" type="ORF">DES52_11732</name>
</gene>
<evidence type="ECO:0000313" key="2">
    <source>
        <dbReference type="Proteomes" id="UP000248326"/>
    </source>
</evidence>
<protein>
    <submittedName>
        <fullName evidence="1">Uncharacterized protein</fullName>
    </submittedName>
</protein>
<organism evidence="1 2">
    <name type="scientific">Deinococcus yavapaiensis KR-236</name>
    <dbReference type="NCBI Taxonomy" id="694435"/>
    <lineage>
        <taxon>Bacteria</taxon>
        <taxon>Thermotogati</taxon>
        <taxon>Deinococcota</taxon>
        <taxon>Deinococci</taxon>
        <taxon>Deinococcales</taxon>
        <taxon>Deinococcaceae</taxon>
        <taxon>Deinococcus</taxon>
    </lineage>
</organism>
<dbReference type="EMBL" id="QJSX01000017">
    <property type="protein sequence ID" value="PYE50514.1"/>
    <property type="molecule type" value="Genomic_DNA"/>
</dbReference>
<name>A0A318S1Z9_9DEIO</name>
<keyword evidence="2" id="KW-1185">Reference proteome</keyword>